<feature type="domain" description="RNA polymerase sigma-70 region 2" evidence="7">
    <location>
        <begin position="45"/>
        <end position="114"/>
    </location>
</feature>
<dbReference type="Gene3D" id="1.10.601.10">
    <property type="entry name" value="RNA Polymerase Primary Sigma Factor"/>
    <property type="match status" value="1"/>
</dbReference>
<dbReference type="PANTHER" id="PTHR30603:SF47">
    <property type="entry name" value="RNA POLYMERASE SIGMA FACTOR SIGD, CHLOROPLASTIC"/>
    <property type="match status" value="1"/>
</dbReference>
<dbReference type="InterPro" id="IPR013325">
    <property type="entry name" value="RNA_pol_sigma_r2"/>
</dbReference>
<keyword evidence="9" id="KW-0614">Plasmid</keyword>
<dbReference type="NCBIfam" id="TIGR02937">
    <property type="entry name" value="sigma70-ECF"/>
    <property type="match status" value="1"/>
</dbReference>
<dbReference type="GO" id="GO:0003677">
    <property type="term" value="F:DNA binding"/>
    <property type="evidence" value="ECO:0007669"/>
    <property type="project" value="UniProtKB-KW"/>
</dbReference>
<dbReference type="EMBL" id="CP000841">
    <property type="protein sequence ID" value="ABW32584.1"/>
    <property type="molecule type" value="Genomic_DNA"/>
</dbReference>
<dbReference type="InterPro" id="IPR014284">
    <property type="entry name" value="RNA_pol_sigma-70_dom"/>
</dbReference>
<dbReference type="SUPFAM" id="SSF88659">
    <property type="entry name" value="Sigma3 and sigma4 domains of RNA polymerase sigma factors"/>
    <property type="match status" value="2"/>
</dbReference>
<dbReference type="InterPro" id="IPR007627">
    <property type="entry name" value="RNA_pol_sigma70_r2"/>
</dbReference>
<dbReference type="InterPro" id="IPR007624">
    <property type="entry name" value="RNA_pol_sigma70_r3"/>
</dbReference>
<dbReference type="Pfam" id="PF04545">
    <property type="entry name" value="Sigma70_r4"/>
    <property type="match status" value="1"/>
</dbReference>
<keyword evidence="2" id="KW-0731">Sigma factor</keyword>
<dbReference type="PRINTS" id="PR00046">
    <property type="entry name" value="SIGMA70FCT"/>
</dbReference>
<evidence type="ECO:0000313" key="9">
    <source>
        <dbReference type="EMBL" id="ABW32584.1"/>
    </source>
</evidence>
<dbReference type="InterPro" id="IPR007630">
    <property type="entry name" value="RNA_pol_sigma70_r4"/>
</dbReference>
<evidence type="ECO:0000259" key="5">
    <source>
        <dbReference type="Pfam" id="PF00140"/>
    </source>
</evidence>
<dbReference type="Gene3D" id="1.10.10.10">
    <property type="entry name" value="Winged helix-like DNA-binding domain superfamily/Winged helix DNA-binding domain"/>
    <property type="match status" value="2"/>
</dbReference>
<evidence type="ECO:0000256" key="2">
    <source>
        <dbReference type="ARBA" id="ARBA00023082"/>
    </source>
</evidence>
<evidence type="ECO:0000256" key="3">
    <source>
        <dbReference type="ARBA" id="ARBA00023125"/>
    </source>
</evidence>
<protein>
    <submittedName>
        <fullName evidence="9">RNA polymerase sigma-70 factor, putative</fullName>
    </submittedName>
</protein>
<keyword evidence="4" id="KW-0804">Transcription</keyword>
<dbReference type="KEGG" id="amr:AM1_D0089"/>
<dbReference type="Proteomes" id="UP000000268">
    <property type="component" value="Plasmid pREB4"/>
</dbReference>
<dbReference type="InterPro" id="IPR050239">
    <property type="entry name" value="Sigma-70_RNA_pol_init_factors"/>
</dbReference>
<geneLocation type="plasmid" evidence="9 10">
    <name>pREB4</name>
</geneLocation>
<dbReference type="PANTHER" id="PTHR30603">
    <property type="entry name" value="RNA POLYMERASE SIGMA FACTOR RPO"/>
    <property type="match status" value="1"/>
</dbReference>
<accession>A8ZNJ8</accession>
<evidence type="ECO:0000259" key="6">
    <source>
        <dbReference type="Pfam" id="PF04539"/>
    </source>
</evidence>
<dbReference type="SUPFAM" id="SSF88946">
    <property type="entry name" value="Sigma2 domain of RNA polymerase sigma factors"/>
    <property type="match status" value="1"/>
</dbReference>
<dbReference type="AlphaFoldDB" id="A8ZNJ8"/>
<evidence type="ECO:0000313" key="10">
    <source>
        <dbReference type="Proteomes" id="UP000000268"/>
    </source>
</evidence>
<dbReference type="Pfam" id="PF04542">
    <property type="entry name" value="Sigma70_r2"/>
    <property type="match status" value="1"/>
</dbReference>
<evidence type="ECO:0000259" key="7">
    <source>
        <dbReference type="Pfam" id="PF04542"/>
    </source>
</evidence>
<dbReference type="GO" id="GO:0006352">
    <property type="term" value="P:DNA-templated transcription initiation"/>
    <property type="evidence" value="ECO:0007669"/>
    <property type="project" value="InterPro"/>
</dbReference>
<evidence type="ECO:0000256" key="1">
    <source>
        <dbReference type="ARBA" id="ARBA00023015"/>
    </source>
</evidence>
<dbReference type="InterPro" id="IPR009042">
    <property type="entry name" value="RNA_pol_sigma70_r1_2"/>
</dbReference>
<dbReference type="Gene3D" id="1.20.120.1810">
    <property type="match status" value="1"/>
</dbReference>
<organism evidence="9 10">
    <name type="scientific">Acaryochloris marina (strain MBIC 11017)</name>
    <dbReference type="NCBI Taxonomy" id="329726"/>
    <lineage>
        <taxon>Bacteria</taxon>
        <taxon>Bacillati</taxon>
        <taxon>Cyanobacteriota</taxon>
        <taxon>Cyanophyceae</taxon>
        <taxon>Acaryochloridales</taxon>
        <taxon>Acaryochloridaceae</taxon>
        <taxon>Acaryochloris</taxon>
    </lineage>
</organism>
<name>A8ZNJ8_ACAM1</name>
<dbReference type="Pfam" id="PF04539">
    <property type="entry name" value="Sigma70_r3"/>
    <property type="match status" value="1"/>
</dbReference>
<reference evidence="9 10" key="1">
    <citation type="journal article" date="2008" name="Proc. Natl. Acad. Sci. U.S.A.">
        <title>Niche adaptation and genome expansion in the chlorophyll d-producing cyanobacterium Acaryochloris marina.</title>
        <authorList>
            <person name="Swingley W.D."/>
            <person name="Chen M."/>
            <person name="Cheung P.C."/>
            <person name="Conrad A.L."/>
            <person name="Dejesa L.C."/>
            <person name="Hao J."/>
            <person name="Honchak B.M."/>
            <person name="Karbach L.E."/>
            <person name="Kurdoglu A."/>
            <person name="Lahiri S."/>
            <person name="Mastrian S.D."/>
            <person name="Miyashita H."/>
            <person name="Page L."/>
            <person name="Ramakrishna P."/>
            <person name="Satoh S."/>
            <person name="Sattley W.M."/>
            <person name="Shimada Y."/>
            <person name="Taylor H.L."/>
            <person name="Tomo T."/>
            <person name="Tsuchiya T."/>
            <person name="Wang Z.T."/>
            <person name="Raymond J."/>
            <person name="Mimuro M."/>
            <person name="Blankenship R.E."/>
            <person name="Touchman J.W."/>
        </authorList>
    </citation>
    <scope>NUCLEOTIDE SEQUENCE [LARGE SCALE GENOMIC DNA]</scope>
    <source>
        <strain evidence="10">MBIC 11017</strain>
        <plasmid evidence="10">Plasmid pREB4</plasmid>
    </source>
</reference>
<keyword evidence="3" id="KW-0238">DNA-binding</keyword>
<dbReference type="HOGENOM" id="CLU_014793_3_5_3"/>
<sequence length="269" mass="30940">MMATKHDSLHFYLKEMARYPLLSHEEEIELARQAKAGSLRAKQRMIECNLRLVVSIAKKHQNRGLPLLDLIQEGSIGLSTAVDKFDLAQGCRFSTYAYWWIRQGITAALREKSRPIYLPHNHWDKANKIKKHYRELNQTLGRKPSLSELSEATDIKPKTINRTLQLFQKVSSLDQPVGPEQKDSLLDLLAGDDQPTQYMESLQLDEELSQVMANLDERERFVLSQRYGLEDNQPKSMKAIGQQIGLSHEAIRLILNKIMKKLERYAVSA</sequence>
<feature type="domain" description="RNA polymerase sigma-70 region 1.2" evidence="5">
    <location>
        <begin position="7"/>
        <end position="37"/>
    </location>
</feature>
<feature type="domain" description="RNA polymerase sigma-70 region 3" evidence="6">
    <location>
        <begin position="125"/>
        <end position="197"/>
    </location>
</feature>
<dbReference type="PIRSF" id="PIRSF000770">
    <property type="entry name" value="RNA_pol_sigma-SigE/K"/>
    <property type="match status" value="1"/>
</dbReference>
<feature type="domain" description="RNA polymerase sigma-70 region 4" evidence="8">
    <location>
        <begin position="212"/>
        <end position="262"/>
    </location>
</feature>
<dbReference type="InterPro" id="IPR000943">
    <property type="entry name" value="RNA_pol_sigma70"/>
</dbReference>
<dbReference type="InterPro" id="IPR013324">
    <property type="entry name" value="RNA_pol_sigma_r3/r4-like"/>
</dbReference>
<dbReference type="InterPro" id="IPR036388">
    <property type="entry name" value="WH-like_DNA-bd_sf"/>
</dbReference>
<keyword evidence="1" id="KW-0805">Transcription regulation</keyword>
<evidence type="ECO:0000256" key="4">
    <source>
        <dbReference type="ARBA" id="ARBA00023163"/>
    </source>
</evidence>
<gene>
    <name evidence="9" type="primary">rpoD</name>
    <name evidence="9" type="ordered locus">AM1_D0089</name>
</gene>
<dbReference type="GO" id="GO:0016987">
    <property type="term" value="F:sigma factor activity"/>
    <property type="evidence" value="ECO:0007669"/>
    <property type="project" value="UniProtKB-KW"/>
</dbReference>
<keyword evidence="10" id="KW-1185">Reference proteome</keyword>
<proteinExistence type="predicted"/>
<evidence type="ECO:0000259" key="8">
    <source>
        <dbReference type="Pfam" id="PF04545"/>
    </source>
</evidence>
<dbReference type="Pfam" id="PF00140">
    <property type="entry name" value="Sigma70_r1_2"/>
    <property type="match status" value="1"/>
</dbReference>